<dbReference type="GO" id="GO:0032259">
    <property type="term" value="P:methylation"/>
    <property type="evidence" value="ECO:0007669"/>
    <property type="project" value="UniProtKB-KW"/>
</dbReference>
<evidence type="ECO:0000256" key="4">
    <source>
        <dbReference type="SAM" id="MobiDB-lite"/>
    </source>
</evidence>
<evidence type="ECO:0000313" key="7">
    <source>
        <dbReference type="Proteomes" id="UP001589707"/>
    </source>
</evidence>
<dbReference type="EMBL" id="JBHMAU010000018">
    <property type="protein sequence ID" value="MFB9775160.1"/>
    <property type="molecule type" value="Genomic_DNA"/>
</dbReference>
<dbReference type="Proteomes" id="UP001589707">
    <property type="component" value="Unassembled WGS sequence"/>
</dbReference>
<dbReference type="InterPro" id="IPR051052">
    <property type="entry name" value="Diverse_substrate_MTase"/>
</dbReference>
<dbReference type="PANTHER" id="PTHR44942">
    <property type="entry name" value="METHYLTRANSF_11 DOMAIN-CONTAINING PROTEIN"/>
    <property type="match status" value="1"/>
</dbReference>
<dbReference type="Gene3D" id="3.40.50.150">
    <property type="entry name" value="Vaccinia Virus protein VP39"/>
    <property type="match status" value="1"/>
</dbReference>
<evidence type="ECO:0000256" key="2">
    <source>
        <dbReference type="ARBA" id="ARBA00022603"/>
    </source>
</evidence>
<comment type="similarity">
    <text evidence="1">Belongs to the methyltransferase superfamily.</text>
</comment>
<keyword evidence="7" id="KW-1185">Reference proteome</keyword>
<feature type="domain" description="Methyltransferase type 11" evidence="5">
    <location>
        <begin position="63"/>
        <end position="149"/>
    </location>
</feature>
<evidence type="ECO:0000256" key="3">
    <source>
        <dbReference type="ARBA" id="ARBA00022679"/>
    </source>
</evidence>
<comment type="caution">
    <text evidence="6">The sequence shown here is derived from an EMBL/GenBank/DDBJ whole genome shotgun (WGS) entry which is preliminary data.</text>
</comment>
<accession>A0ABV5WYC1</accession>
<dbReference type="InterPro" id="IPR029063">
    <property type="entry name" value="SAM-dependent_MTases_sf"/>
</dbReference>
<name>A0ABV5WYC1_9MICO</name>
<dbReference type="InterPro" id="IPR013216">
    <property type="entry name" value="Methyltransf_11"/>
</dbReference>
<dbReference type="Pfam" id="PF08241">
    <property type="entry name" value="Methyltransf_11"/>
    <property type="match status" value="1"/>
</dbReference>
<keyword evidence="3 6" id="KW-0808">Transferase</keyword>
<dbReference type="PANTHER" id="PTHR44942:SF4">
    <property type="entry name" value="METHYLTRANSFERASE TYPE 11 DOMAIN-CONTAINING PROTEIN"/>
    <property type="match status" value="1"/>
</dbReference>
<protein>
    <submittedName>
        <fullName evidence="6">Class I SAM-dependent methyltransferase</fullName>
        <ecNumber evidence="6">2.1.1.-</ecNumber>
    </submittedName>
</protein>
<evidence type="ECO:0000313" key="6">
    <source>
        <dbReference type="EMBL" id="MFB9775160.1"/>
    </source>
</evidence>
<dbReference type="RefSeq" id="WP_376838035.1">
    <property type="nucleotide sequence ID" value="NZ_JBHMAU010000018.1"/>
</dbReference>
<dbReference type="CDD" id="cd02440">
    <property type="entry name" value="AdoMet_MTases"/>
    <property type="match status" value="1"/>
</dbReference>
<sequence length="263" mass="28619">MTPSAEQRRVAPRIPAPSRTVHGRRFGTTAELYDAVRPGYPPAAVDALLTAAAAGEERLSVCDLGAGTGLLSRALAADERVGSLIAVDPDAQLLVRNPVTTAIGTAEEIPLPAASVDLVTVAQAWHWFDEQAAAREIARVLRPGGRLAILNNQLDVRIPWVLRLARIMHAGDVYRPGWRPHLGRGFATAATQKHLFTTSVTADTIVQLAATRSYWLRSDDRTRARVEANIRQYLAAEAGFPAERTFDLPYLCLVSISELLSER</sequence>
<dbReference type="SUPFAM" id="SSF53335">
    <property type="entry name" value="S-adenosyl-L-methionine-dependent methyltransferases"/>
    <property type="match status" value="1"/>
</dbReference>
<gene>
    <name evidence="6" type="ORF">ACFFN1_01815</name>
</gene>
<keyword evidence="2 6" id="KW-0489">Methyltransferase</keyword>
<dbReference type="GO" id="GO:0008168">
    <property type="term" value="F:methyltransferase activity"/>
    <property type="evidence" value="ECO:0007669"/>
    <property type="project" value="UniProtKB-KW"/>
</dbReference>
<evidence type="ECO:0000259" key="5">
    <source>
        <dbReference type="Pfam" id="PF08241"/>
    </source>
</evidence>
<evidence type="ECO:0000256" key="1">
    <source>
        <dbReference type="ARBA" id="ARBA00008361"/>
    </source>
</evidence>
<proteinExistence type="inferred from homology"/>
<dbReference type="EC" id="2.1.1.-" evidence="6"/>
<feature type="region of interest" description="Disordered" evidence="4">
    <location>
        <begin position="1"/>
        <end position="21"/>
    </location>
</feature>
<organism evidence="6 7">
    <name type="scientific">Brevibacterium otitidis</name>
    <dbReference type="NCBI Taxonomy" id="53364"/>
    <lineage>
        <taxon>Bacteria</taxon>
        <taxon>Bacillati</taxon>
        <taxon>Actinomycetota</taxon>
        <taxon>Actinomycetes</taxon>
        <taxon>Micrococcales</taxon>
        <taxon>Brevibacteriaceae</taxon>
        <taxon>Brevibacterium</taxon>
    </lineage>
</organism>
<reference evidence="6 7" key="1">
    <citation type="submission" date="2024-09" db="EMBL/GenBank/DDBJ databases">
        <authorList>
            <person name="Sun Q."/>
            <person name="Mori K."/>
        </authorList>
    </citation>
    <scope>NUCLEOTIDE SEQUENCE [LARGE SCALE GENOMIC DNA]</scope>
    <source>
        <strain evidence="6 7">JCM 11683</strain>
    </source>
</reference>